<evidence type="ECO:0000313" key="1">
    <source>
        <dbReference type="EMBL" id="KAI5670389.1"/>
    </source>
</evidence>
<keyword evidence="2" id="KW-1185">Reference proteome</keyword>
<dbReference type="EMBL" id="CM044703">
    <property type="protein sequence ID" value="KAI5670389.1"/>
    <property type="molecule type" value="Genomic_DNA"/>
</dbReference>
<comment type="caution">
    <text evidence="1">The sequence shown here is derived from an EMBL/GenBank/DDBJ whole genome shotgun (WGS) entry which is preliminary data.</text>
</comment>
<organism evidence="1 2">
    <name type="scientific">Catharanthus roseus</name>
    <name type="common">Madagascar periwinkle</name>
    <name type="synonym">Vinca rosea</name>
    <dbReference type="NCBI Taxonomy" id="4058"/>
    <lineage>
        <taxon>Eukaryota</taxon>
        <taxon>Viridiplantae</taxon>
        <taxon>Streptophyta</taxon>
        <taxon>Embryophyta</taxon>
        <taxon>Tracheophyta</taxon>
        <taxon>Spermatophyta</taxon>
        <taxon>Magnoliopsida</taxon>
        <taxon>eudicotyledons</taxon>
        <taxon>Gunneridae</taxon>
        <taxon>Pentapetalae</taxon>
        <taxon>asterids</taxon>
        <taxon>lamiids</taxon>
        <taxon>Gentianales</taxon>
        <taxon>Apocynaceae</taxon>
        <taxon>Rauvolfioideae</taxon>
        <taxon>Vinceae</taxon>
        <taxon>Catharanthinae</taxon>
        <taxon>Catharanthus</taxon>
    </lineage>
</organism>
<gene>
    <name evidence="1" type="ORF">M9H77_10753</name>
</gene>
<sequence>MDSRYGTCRVELHESKLSSLKESIYSLQSGVGEKLVELSKIILPILITSSLAYSKSIISMLFLGHLGDIELAGGSLAIGFANITGYSVLKGLAVGMEPICYQAYGAKRWDILTQTYRRTLSLLLVAALPISLLWLNMERMLLWLGQEQNITLIAKIYITYSIPDLLAQAHLHPLKTFLRTQNINKPLTLSVTCAMIFHFPISYLLVVYLDLGVRGVALASAWNSFNINMGLLLYLFRSKRSLRPWEGATMSTYLQSWQPLMALAGPSAISVCLEWWCLTSTALPILGFCELGNCIQTAACGILIGSARPMTGCSINFTSFYLIGLPIAVMVGFKYELGFVGFWIGLAAAQVSCTCMMVCTLVRTNWTHQANRANTLTQATEGSKNDLETNLLS</sequence>
<name>A0ACC0BCQ5_CATRO</name>
<proteinExistence type="predicted"/>
<dbReference type="Proteomes" id="UP001060085">
    <property type="component" value="Linkage Group LG03"/>
</dbReference>
<accession>A0ACC0BCQ5</accession>
<reference evidence="2" key="1">
    <citation type="journal article" date="2023" name="Nat. Plants">
        <title>Single-cell RNA sequencing provides a high-resolution roadmap for understanding the multicellular compartmentation of specialized metabolism.</title>
        <authorList>
            <person name="Sun S."/>
            <person name="Shen X."/>
            <person name="Li Y."/>
            <person name="Li Y."/>
            <person name="Wang S."/>
            <person name="Li R."/>
            <person name="Zhang H."/>
            <person name="Shen G."/>
            <person name="Guo B."/>
            <person name="Wei J."/>
            <person name="Xu J."/>
            <person name="St-Pierre B."/>
            <person name="Chen S."/>
            <person name="Sun C."/>
        </authorList>
    </citation>
    <scope>NUCLEOTIDE SEQUENCE [LARGE SCALE GENOMIC DNA]</scope>
</reference>
<evidence type="ECO:0000313" key="2">
    <source>
        <dbReference type="Proteomes" id="UP001060085"/>
    </source>
</evidence>
<protein>
    <submittedName>
        <fullName evidence="1">Uncharacterized protein</fullName>
    </submittedName>
</protein>